<accession>A0AAV4NZ26</accession>
<name>A0AAV4NZ26_CAEEX</name>
<comment type="caution">
    <text evidence="1">The sequence shown here is derived from an EMBL/GenBank/DDBJ whole genome shotgun (WGS) entry which is preliminary data.</text>
</comment>
<dbReference type="EMBL" id="BPLR01003817">
    <property type="protein sequence ID" value="GIX89028.1"/>
    <property type="molecule type" value="Genomic_DNA"/>
</dbReference>
<dbReference type="AlphaFoldDB" id="A0AAV4NZ26"/>
<reference evidence="1 2" key="1">
    <citation type="submission" date="2021-06" db="EMBL/GenBank/DDBJ databases">
        <title>Caerostris extrusa draft genome.</title>
        <authorList>
            <person name="Kono N."/>
            <person name="Arakawa K."/>
        </authorList>
    </citation>
    <scope>NUCLEOTIDE SEQUENCE [LARGE SCALE GENOMIC DNA]</scope>
</reference>
<gene>
    <name evidence="1" type="ORF">CEXT_375481</name>
</gene>
<keyword evidence="2" id="KW-1185">Reference proteome</keyword>
<organism evidence="1 2">
    <name type="scientific">Caerostris extrusa</name>
    <name type="common">Bark spider</name>
    <name type="synonym">Caerostris bankana</name>
    <dbReference type="NCBI Taxonomy" id="172846"/>
    <lineage>
        <taxon>Eukaryota</taxon>
        <taxon>Metazoa</taxon>
        <taxon>Ecdysozoa</taxon>
        <taxon>Arthropoda</taxon>
        <taxon>Chelicerata</taxon>
        <taxon>Arachnida</taxon>
        <taxon>Araneae</taxon>
        <taxon>Araneomorphae</taxon>
        <taxon>Entelegynae</taxon>
        <taxon>Araneoidea</taxon>
        <taxon>Araneidae</taxon>
        <taxon>Caerostris</taxon>
    </lineage>
</organism>
<evidence type="ECO:0000313" key="1">
    <source>
        <dbReference type="EMBL" id="GIX89028.1"/>
    </source>
</evidence>
<evidence type="ECO:0000313" key="2">
    <source>
        <dbReference type="Proteomes" id="UP001054945"/>
    </source>
</evidence>
<protein>
    <submittedName>
        <fullName evidence="1">Uncharacterized protein</fullName>
    </submittedName>
</protein>
<dbReference type="Proteomes" id="UP001054945">
    <property type="component" value="Unassembled WGS sequence"/>
</dbReference>
<proteinExistence type="predicted"/>
<sequence>MPGGGGSTDCLAHNDFLPSSAAGFFPDLPITAIRLCRVHPSVFLEQMSAANDPEEVPPGSLPVFICIELNRGQTRENEWRPSFRRVRLIKTFEVFSEPFSCHGPVWGSATK</sequence>